<organism evidence="2 3">
    <name type="scientific">Peiella sedimenti</name>
    <dbReference type="NCBI Taxonomy" id="3061083"/>
    <lineage>
        <taxon>Bacteria</taxon>
        <taxon>Pseudomonadati</taxon>
        <taxon>Pseudomonadota</taxon>
        <taxon>Alphaproteobacteria</taxon>
        <taxon>Caulobacterales</taxon>
        <taxon>Caulobacteraceae</taxon>
        <taxon>Peiella</taxon>
    </lineage>
</organism>
<evidence type="ECO:0000313" key="2">
    <source>
        <dbReference type="EMBL" id="MDO1560203.1"/>
    </source>
</evidence>
<gene>
    <name evidence="2" type="ORF">Q0812_12270</name>
</gene>
<keyword evidence="3" id="KW-1185">Reference proteome</keyword>
<dbReference type="EMBL" id="JAUKTR010000005">
    <property type="protein sequence ID" value="MDO1560203.1"/>
    <property type="molecule type" value="Genomic_DNA"/>
</dbReference>
<evidence type="ECO:0000256" key="1">
    <source>
        <dbReference type="SAM" id="Phobius"/>
    </source>
</evidence>
<proteinExistence type="predicted"/>
<name>A0ABT8SNT7_9CAUL</name>
<comment type="caution">
    <text evidence="2">The sequence shown here is derived from an EMBL/GenBank/DDBJ whole genome shotgun (WGS) entry which is preliminary data.</text>
</comment>
<protein>
    <submittedName>
        <fullName evidence="2">Uncharacterized protein</fullName>
    </submittedName>
</protein>
<reference evidence="2" key="1">
    <citation type="submission" date="2023-07" db="EMBL/GenBank/DDBJ databases">
        <title>Brevundimonas soil sp. nov., isolated from the soil of chemical plant.</title>
        <authorList>
            <person name="Wu N."/>
        </authorList>
    </citation>
    <scope>NUCLEOTIDE SEQUENCE</scope>
    <source>
        <strain evidence="2">XZ-24</strain>
    </source>
</reference>
<dbReference type="Proteomes" id="UP001169063">
    <property type="component" value="Unassembled WGS sequence"/>
</dbReference>
<keyword evidence="1" id="KW-1133">Transmembrane helix</keyword>
<keyword evidence="1" id="KW-0812">Transmembrane</keyword>
<sequence length="79" mass="8612">MTRLWPRNLLARLGLMLVLAAALVSAALTFMPDQLLITWAFNTNALGALLKAPYVIMALGGSGLILFTAGLLWSRQRRS</sequence>
<evidence type="ECO:0000313" key="3">
    <source>
        <dbReference type="Proteomes" id="UP001169063"/>
    </source>
</evidence>
<dbReference type="RefSeq" id="WP_302110627.1">
    <property type="nucleotide sequence ID" value="NZ_JAUKTR010000005.1"/>
</dbReference>
<feature type="transmembrane region" description="Helical" evidence="1">
    <location>
        <begin position="53"/>
        <end position="73"/>
    </location>
</feature>
<accession>A0ABT8SNT7</accession>
<keyword evidence="1" id="KW-0472">Membrane</keyword>